<dbReference type="InterPro" id="IPR011004">
    <property type="entry name" value="Trimer_LpxA-like_sf"/>
</dbReference>
<evidence type="ECO:0000313" key="9">
    <source>
        <dbReference type="Proteomes" id="UP000239576"/>
    </source>
</evidence>
<evidence type="ECO:0000256" key="6">
    <source>
        <dbReference type="SAM" id="MobiDB-lite"/>
    </source>
</evidence>
<evidence type="ECO:0000256" key="5">
    <source>
        <dbReference type="ARBA" id="ARBA00023315"/>
    </source>
</evidence>
<evidence type="ECO:0000259" key="7">
    <source>
        <dbReference type="Pfam" id="PF13720"/>
    </source>
</evidence>
<keyword evidence="9" id="KW-1185">Reference proteome</keyword>
<dbReference type="SUPFAM" id="SSF51161">
    <property type="entry name" value="Trimeric LpxA-like enzymes"/>
    <property type="match status" value="1"/>
</dbReference>
<dbReference type="Pfam" id="PF13720">
    <property type="entry name" value="Acetyltransf_11"/>
    <property type="match status" value="1"/>
</dbReference>
<keyword evidence="2" id="KW-0441">Lipid A biosynthesis</keyword>
<evidence type="ECO:0000256" key="1">
    <source>
        <dbReference type="ARBA" id="ARBA00022516"/>
    </source>
</evidence>
<name>A0A2T1DUK4_9CYAN</name>
<organism evidence="8 9">
    <name type="scientific">Stenomitos frigidus ULC18</name>
    <dbReference type="NCBI Taxonomy" id="2107698"/>
    <lineage>
        <taxon>Bacteria</taxon>
        <taxon>Bacillati</taxon>
        <taxon>Cyanobacteriota</taxon>
        <taxon>Cyanophyceae</taxon>
        <taxon>Leptolyngbyales</taxon>
        <taxon>Leptolyngbyaceae</taxon>
        <taxon>Stenomitos</taxon>
    </lineage>
</organism>
<evidence type="ECO:0000256" key="4">
    <source>
        <dbReference type="ARBA" id="ARBA00023098"/>
    </source>
</evidence>
<dbReference type="Proteomes" id="UP000239576">
    <property type="component" value="Unassembled WGS sequence"/>
</dbReference>
<dbReference type="EMBL" id="PVWK01000152">
    <property type="protein sequence ID" value="PSB24175.1"/>
    <property type="molecule type" value="Genomic_DNA"/>
</dbReference>
<dbReference type="GO" id="GO:0008780">
    <property type="term" value="F:acyl-[acyl-carrier-protein]-UDP-N-acetylglucosamine O-acyltransferase activity"/>
    <property type="evidence" value="ECO:0007669"/>
    <property type="project" value="InterPro"/>
</dbReference>
<dbReference type="Gene3D" id="1.20.1180.10">
    <property type="entry name" value="Udp N-acetylglucosamine O-acyltransferase, C-terminal domain"/>
    <property type="match status" value="1"/>
</dbReference>
<dbReference type="GO" id="GO:0043886">
    <property type="term" value="F:structural constituent of carboxysome shell"/>
    <property type="evidence" value="ECO:0007669"/>
    <property type="project" value="UniProtKB-ARBA"/>
</dbReference>
<dbReference type="GO" id="GO:0016020">
    <property type="term" value="C:membrane"/>
    <property type="evidence" value="ECO:0007669"/>
    <property type="project" value="GOC"/>
</dbReference>
<keyword evidence="4" id="KW-0443">Lipid metabolism</keyword>
<keyword evidence="1" id="KW-0444">Lipid biosynthesis</keyword>
<dbReference type="NCBIfam" id="TIGR01852">
    <property type="entry name" value="lipid_A_lpxA"/>
    <property type="match status" value="1"/>
</dbReference>
<dbReference type="InterPro" id="IPR010137">
    <property type="entry name" value="Lipid_A_LpxA"/>
</dbReference>
<evidence type="ECO:0000313" key="8">
    <source>
        <dbReference type="EMBL" id="PSB24175.1"/>
    </source>
</evidence>
<dbReference type="GO" id="GO:0009245">
    <property type="term" value="P:lipid A biosynthetic process"/>
    <property type="evidence" value="ECO:0007669"/>
    <property type="project" value="UniProtKB-KW"/>
</dbReference>
<dbReference type="NCBIfam" id="NF003657">
    <property type="entry name" value="PRK05289.1"/>
    <property type="match status" value="1"/>
</dbReference>
<protein>
    <submittedName>
        <fullName evidence="8">Acyl-[acyl-carrier-protein]--UDP-N-acetylglucosamine O-acyltransferase</fullName>
    </submittedName>
</protein>
<keyword evidence="5 8" id="KW-0012">Acyltransferase</keyword>
<gene>
    <name evidence="8" type="ORF">C7B82_28045</name>
</gene>
<evidence type="ECO:0000256" key="2">
    <source>
        <dbReference type="ARBA" id="ARBA00022556"/>
    </source>
</evidence>
<feature type="compositionally biased region" description="Low complexity" evidence="6">
    <location>
        <begin position="271"/>
        <end position="282"/>
    </location>
</feature>
<keyword evidence="3 8" id="KW-0808">Transferase</keyword>
<dbReference type="Gene3D" id="2.160.10.10">
    <property type="entry name" value="Hexapeptide repeat proteins"/>
    <property type="match status" value="1"/>
</dbReference>
<feature type="region of interest" description="Disordered" evidence="6">
    <location>
        <begin position="262"/>
        <end position="282"/>
    </location>
</feature>
<dbReference type="OrthoDB" id="9807278at2"/>
<dbReference type="PIRSF" id="PIRSF000456">
    <property type="entry name" value="UDP-GlcNAc_acltr"/>
    <property type="match status" value="1"/>
</dbReference>
<dbReference type="PANTHER" id="PTHR43480">
    <property type="entry name" value="ACYL-[ACYL-CARRIER-PROTEIN]--UDP-N-ACETYLGLUCOSAMINE O-ACYLTRANSFERASE"/>
    <property type="match status" value="1"/>
</dbReference>
<proteinExistence type="predicted"/>
<comment type="caution">
    <text evidence="8">The sequence shown here is derived from an EMBL/GenBank/DDBJ whole genome shotgun (WGS) entry which is preliminary data.</text>
</comment>
<evidence type="ECO:0000256" key="3">
    <source>
        <dbReference type="ARBA" id="ARBA00022679"/>
    </source>
</evidence>
<dbReference type="GO" id="GO:0031470">
    <property type="term" value="C:carboxysome"/>
    <property type="evidence" value="ECO:0007669"/>
    <property type="project" value="UniProtKB-ARBA"/>
</dbReference>
<accession>A0A2T1DUK4</accession>
<dbReference type="RefSeq" id="WP_106260351.1">
    <property type="nucleotide sequence ID" value="NZ_CAWNSW010000053.1"/>
</dbReference>
<reference evidence="8 9" key="2">
    <citation type="submission" date="2018-03" db="EMBL/GenBank/DDBJ databases">
        <title>The ancient ancestry and fast evolution of plastids.</title>
        <authorList>
            <person name="Moore K.R."/>
            <person name="Magnabosco C."/>
            <person name="Momper L."/>
            <person name="Gold D.A."/>
            <person name="Bosak T."/>
            <person name="Fournier G.P."/>
        </authorList>
    </citation>
    <scope>NUCLEOTIDE SEQUENCE [LARGE SCALE GENOMIC DNA]</scope>
    <source>
        <strain evidence="8 9">ULC18</strain>
    </source>
</reference>
<dbReference type="InterPro" id="IPR037157">
    <property type="entry name" value="Acetyltransf_C_sf"/>
</dbReference>
<reference evidence="9" key="1">
    <citation type="submission" date="2018-02" db="EMBL/GenBank/DDBJ databases">
        <authorList>
            <person name="Moore K."/>
            <person name="Momper L."/>
        </authorList>
    </citation>
    <scope>NUCLEOTIDE SEQUENCE [LARGE SCALE GENOMIC DNA]</scope>
    <source>
        <strain evidence="9">ULC18</strain>
    </source>
</reference>
<dbReference type="InterPro" id="IPR029098">
    <property type="entry name" value="Acetyltransf_C"/>
</dbReference>
<dbReference type="PANTHER" id="PTHR43480:SF1">
    <property type="entry name" value="ACYL-[ACYL-CARRIER-PROTEIN]--UDP-N-ACETYLGLUCOSAMINE O-ACYLTRANSFERASE, MITOCHONDRIAL-RELATED"/>
    <property type="match status" value="1"/>
</dbReference>
<sequence length="282" mass="30752">MTTLLHPTATIHPDAELHPTVQVGAHAVIGAKVKVGPETVIGPNVVLDGWTEIGARNQIFPGAAIGVEPQDPTSSGTNSLVKIGNNNQIREYVTISRSNRAEEMTVIGDHNLLMAYIHVAQGCVIENHVVIANAVILGEHVHVESRAFISGIGEIHPFVHVGRLVMVAFMHQITRDIPPYMLVEGQPARVRSLNRVGLKRAGLAAEKEGQVIQTLRTAFRLLYRSGFSLDESLDRLDTLPDNEHLFHLRQFLRSSQIEGRRGLTPGKGLGSDESSMVSVVDE</sequence>
<feature type="domain" description="UDP N-acetylglucosamine O-acyltransferase C-terminal" evidence="7">
    <location>
        <begin position="176"/>
        <end position="262"/>
    </location>
</feature>
<dbReference type="AlphaFoldDB" id="A0A2T1DUK4"/>